<sequence length="572" mass="68204">MNSSISQDFISATKTKNYILDDPILDWLNLYGEQNGYKKNIQENKFSDFLKEKGLEFEEKNFNHIRKKYYSKTLDSNTEYHLNYKKTLEFMNNGVPIIFHGVVYNLKEKLFGIPDIIIRSDYINKILNYPCIEKIEDMNKGCRFSERWHYLIIDIKFSNLVFRKDNVTLNNIGMFSYYKSQVMIYNKCLAEMQQYVPKKAFILGRKWRRNNKKGNNSFDYLGQVDIFGKDIDIYNKTILGIEWLRDVKQNGSAWDIMDHHIEELYPNMNNSNYDSEWRSVKEYIAIKNKDITMLWNCGVKERNNCFKRKIYDWGNEDCNSESLNIRGKKAKIIDSMLEINRSNDIILSPRKIRNPDNIEKIQKNDLEFYVDFETVNDLNDNFKKLPYSNFNTCIFMIGCITKFKDNSTEFKCFIVEDFSKKEEKRIIDLWLQYMNQLSDKYNVKDPKIYHWSNAEPNFYKNAVIRNKKVFDWQKLNFVDILDIFKSEPICINGVLGYGLKEISKALFKNGLIKTTWDMDMDGRIAMLEAEESMSESKRKNLLFSEMEIVKVIKKYNYIDCQVLNEILEFLRF</sequence>
<organism evidence="1">
    <name type="scientific">Mimiviridae sp. ChoanoV1</name>
    <dbReference type="NCBI Taxonomy" id="2596887"/>
    <lineage>
        <taxon>Viruses</taxon>
        <taxon>Varidnaviria</taxon>
        <taxon>Bamfordvirae</taxon>
        <taxon>Nucleocytoviricota</taxon>
        <taxon>Megaviricetes</taxon>
        <taxon>Imitervirales</taxon>
        <taxon>Schizomimiviridae</taxon>
    </lineage>
</organism>
<dbReference type="EMBL" id="MK250085">
    <property type="protein sequence ID" value="QDY51630.1"/>
    <property type="molecule type" value="Genomic_DNA"/>
</dbReference>
<proteinExistence type="predicted"/>
<name>A0A5B8HWU7_9VIRU</name>
<gene>
    <name evidence="1" type="ORF">1_15</name>
</gene>
<reference evidence="1" key="1">
    <citation type="submission" date="2018-11" db="EMBL/GenBank/DDBJ databases">
        <title>A distinct lineage of giant viruses engineers rhodopsin photosystems in predatory marine eukaryotes.</title>
        <authorList>
            <person name="Needham D.M."/>
            <person name="Yoshizawa S."/>
            <person name="Hosaka T."/>
            <person name="Poirier C."/>
            <person name="Choi C.-J."/>
            <person name="Hehenberger E."/>
            <person name="Irwin N.A.T."/>
            <person name="Wilken S."/>
            <person name="Yung C.-M."/>
            <person name="Bachy C."/>
            <person name="Kurihara R."/>
            <person name="Nakajima Y."/>
            <person name="Kojima K."/>
            <person name="Kimura-Someya T."/>
            <person name="Leonard G."/>
            <person name="Malmstrom R.R."/>
            <person name="Mende D."/>
            <person name="Olson D.K."/>
            <person name="Sudo Y."/>
            <person name="Sudek S."/>
            <person name="Richards T.A."/>
            <person name="DeLong E.F."/>
            <person name="Keeling P.J."/>
            <person name="Santoro A.E."/>
            <person name="Shirouzu M."/>
            <person name="Iwasaki W."/>
            <person name="Worden A.Z."/>
        </authorList>
    </citation>
    <scope>NUCLEOTIDE SEQUENCE</scope>
</reference>
<accession>A0A5B8HWU7</accession>
<protein>
    <submittedName>
        <fullName evidence="1">Uncharacterized protein</fullName>
    </submittedName>
</protein>
<evidence type="ECO:0000313" key="1">
    <source>
        <dbReference type="EMBL" id="QDY51630.1"/>
    </source>
</evidence>